<gene>
    <name evidence="1" type="ORF">HMF3257_01320</name>
</gene>
<evidence type="ECO:0000313" key="1">
    <source>
        <dbReference type="EMBL" id="RAI73409.1"/>
    </source>
</evidence>
<dbReference type="AlphaFoldDB" id="A0A327NGJ5"/>
<dbReference type="EMBL" id="QLII01000001">
    <property type="protein sequence ID" value="RAI73409.1"/>
    <property type="molecule type" value="Genomic_DNA"/>
</dbReference>
<dbReference type="Proteomes" id="UP000249016">
    <property type="component" value="Unassembled WGS sequence"/>
</dbReference>
<reference evidence="1 2" key="1">
    <citation type="submission" date="2018-06" db="EMBL/GenBank/DDBJ databases">
        <title>Spirosoma sp. HMF3257 Genome sequencing and assembly.</title>
        <authorList>
            <person name="Kang H."/>
            <person name="Cha I."/>
            <person name="Kim H."/>
            <person name="Kang J."/>
            <person name="Joh K."/>
        </authorList>
    </citation>
    <scope>NUCLEOTIDE SEQUENCE [LARGE SCALE GENOMIC DNA]</scope>
    <source>
        <strain evidence="1 2">HMF3257</strain>
    </source>
</reference>
<evidence type="ECO:0008006" key="3">
    <source>
        <dbReference type="Google" id="ProtNLM"/>
    </source>
</evidence>
<comment type="caution">
    <text evidence="1">The sequence shown here is derived from an EMBL/GenBank/DDBJ whole genome shotgun (WGS) entry which is preliminary data.</text>
</comment>
<evidence type="ECO:0000313" key="2">
    <source>
        <dbReference type="Proteomes" id="UP000249016"/>
    </source>
</evidence>
<name>A0A327NGJ5_9BACT</name>
<organism evidence="1 2">
    <name type="scientific">Spirosoma telluris</name>
    <dbReference type="NCBI Taxonomy" id="2183553"/>
    <lineage>
        <taxon>Bacteria</taxon>
        <taxon>Pseudomonadati</taxon>
        <taxon>Bacteroidota</taxon>
        <taxon>Cytophagia</taxon>
        <taxon>Cytophagales</taxon>
        <taxon>Cytophagaceae</taxon>
        <taxon>Spirosoma</taxon>
    </lineage>
</organism>
<protein>
    <recommendedName>
        <fullName evidence="3">YD repeat-containing protein</fullName>
    </recommendedName>
</protein>
<dbReference type="RefSeq" id="WP_111340290.1">
    <property type="nucleotide sequence ID" value="NZ_QLII01000001.1"/>
</dbReference>
<accession>A0A327NGJ5</accession>
<proteinExistence type="predicted"/>
<sequence>MFNSPVLLKFISLLLITSLLACSDHRIPGLSPSRLRLKTLIQQNGRQLVSEFQYNPQGQLSGIKTLKSDSTQRENSTYTYDSQNRLSQIQRVIQIKFPADPLKIQTESYTFSYTGAGQIAEIRYTNSTAVGLLFVCKPIYDAANQIVGNQVDSYNGYESRQFTSKYIYANSNLTAAHITFSPSSYFDYTFTYDSNINPFYGIILPTGSVDIAPAPNDPITVFVYPAKNQGIANLLSLSRNNVLNDGYNEYIYTYNNVGLPISRSARSPLPDHSVRGTLFFEYESY</sequence>
<dbReference type="OrthoDB" id="940356at2"/>
<dbReference type="Gene3D" id="2.180.10.10">
    <property type="entry name" value="RHS repeat-associated core"/>
    <property type="match status" value="1"/>
</dbReference>
<keyword evidence="2" id="KW-1185">Reference proteome</keyword>